<protein>
    <submittedName>
        <fullName evidence="2">Membrane-associated protein, putative</fullName>
    </submittedName>
</protein>
<accession>A0A0S4JUZ3</accession>
<dbReference type="EMBL" id="CYKH01002202">
    <property type="protein sequence ID" value="CUG93869.1"/>
    <property type="molecule type" value="Genomic_DNA"/>
</dbReference>
<name>A0A0S4JUZ3_BODSA</name>
<evidence type="ECO:0000313" key="3">
    <source>
        <dbReference type="Proteomes" id="UP000051952"/>
    </source>
</evidence>
<evidence type="ECO:0000313" key="2">
    <source>
        <dbReference type="EMBL" id="CUG93869.1"/>
    </source>
</evidence>
<keyword evidence="1" id="KW-0812">Transmembrane</keyword>
<sequence length="78" mass="8661">MLRRTNRRLGHQLIKEPLGNEENTYARGRRTFDHTVKELTLAAAVAGVGSLAAWWSIRNASLRHQPVVSAKGVVTRVA</sequence>
<keyword evidence="1" id="KW-1133">Transmembrane helix</keyword>
<dbReference type="OMA" id="MFRYSAR"/>
<organism evidence="2 3">
    <name type="scientific">Bodo saltans</name>
    <name type="common">Flagellated protozoan</name>
    <dbReference type="NCBI Taxonomy" id="75058"/>
    <lineage>
        <taxon>Eukaryota</taxon>
        <taxon>Discoba</taxon>
        <taxon>Euglenozoa</taxon>
        <taxon>Kinetoplastea</taxon>
        <taxon>Metakinetoplastina</taxon>
        <taxon>Eubodonida</taxon>
        <taxon>Bodonidae</taxon>
        <taxon>Bodo</taxon>
    </lineage>
</organism>
<keyword evidence="3" id="KW-1185">Reference proteome</keyword>
<gene>
    <name evidence="2" type="ORF">BSAL_45400</name>
</gene>
<reference evidence="3" key="1">
    <citation type="submission" date="2015-09" db="EMBL/GenBank/DDBJ databases">
        <authorList>
            <consortium name="Pathogen Informatics"/>
        </authorList>
    </citation>
    <scope>NUCLEOTIDE SEQUENCE [LARGE SCALE GENOMIC DNA]</scope>
    <source>
        <strain evidence="3">Lake Konstanz</strain>
    </source>
</reference>
<dbReference type="OrthoDB" id="268538at2759"/>
<dbReference type="Proteomes" id="UP000051952">
    <property type="component" value="Unassembled WGS sequence"/>
</dbReference>
<proteinExistence type="predicted"/>
<evidence type="ECO:0000256" key="1">
    <source>
        <dbReference type="SAM" id="Phobius"/>
    </source>
</evidence>
<feature type="transmembrane region" description="Helical" evidence="1">
    <location>
        <begin position="39"/>
        <end position="57"/>
    </location>
</feature>
<keyword evidence="1" id="KW-0472">Membrane</keyword>
<dbReference type="VEuPathDB" id="TriTrypDB:BSAL_45400"/>
<dbReference type="AlphaFoldDB" id="A0A0S4JUZ3"/>